<evidence type="ECO:0000313" key="2">
    <source>
        <dbReference type="Proteomes" id="UP000026960"/>
    </source>
</evidence>
<sequence>MDNLVNTTKDVDLAAEDQGPGGSWRAAWVATRRWRANLINDTLSKGVVMGRCSYGLHDVLREVHAQCKRRRNRWRGTLKPTYLSNPVGVHLPRRGVRHARRHSHADFLHRRALLQ</sequence>
<dbReference type="InterPro" id="IPR004158">
    <property type="entry name" value="DUF247_pln"/>
</dbReference>
<dbReference type="HOGENOM" id="CLU_2112609_0_0_1"/>
<name>A0A0D3HMR0_9ORYZ</name>
<dbReference type="Proteomes" id="UP000026960">
    <property type="component" value="Chromosome 11"/>
</dbReference>
<dbReference type="STRING" id="65489.A0A0D3HMR0"/>
<reference evidence="1" key="1">
    <citation type="journal article" date="2009" name="Rice">
        <title>De Novo Next Generation Sequencing of Plant Genomes.</title>
        <authorList>
            <person name="Rounsley S."/>
            <person name="Marri P.R."/>
            <person name="Yu Y."/>
            <person name="He R."/>
            <person name="Sisneros N."/>
            <person name="Goicoechea J.L."/>
            <person name="Lee S.J."/>
            <person name="Angelova A."/>
            <person name="Kudrna D."/>
            <person name="Luo M."/>
            <person name="Affourtit J."/>
            <person name="Desany B."/>
            <person name="Knight J."/>
            <person name="Niazi F."/>
            <person name="Egholm M."/>
            <person name="Wing R.A."/>
        </authorList>
    </citation>
    <scope>NUCLEOTIDE SEQUENCE [LARGE SCALE GENOMIC DNA]</scope>
    <source>
        <strain evidence="1">cv. IRGC 105608</strain>
    </source>
</reference>
<organism evidence="1">
    <name type="scientific">Oryza barthii</name>
    <dbReference type="NCBI Taxonomy" id="65489"/>
    <lineage>
        <taxon>Eukaryota</taxon>
        <taxon>Viridiplantae</taxon>
        <taxon>Streptophyta</taxon>
        <taxon>Embryophyta</taxon>
        <taxon>Tracheophyta</taxon>
        <taxon>Spermatophyta</taxon>
        <taxon>Magnoliopsida</taxon>
        <taxon>Liliopsida</taxon>
        <taxon>Poales</taxon>
        <taxon>Poaceae</taxon>
        <taxon>BOP clade</taxon>
        <taxon>Oryzoideae</taxon>
        <taxon>Oryzeae</taxon>
        <taxon>Oryzinae</taxon>
        <taxon>Oryza</taxon>
    </lineage>
</organism>
<dbReference type="Pfam" id="PF03140">
    <property type="entry name" value="DUF247"/>
    <property type="match status" value="1"/>
</dbReference>
<dbReference type="Gramene" id="OBART11G16150.1">
    <property type="protein sequence ID" value="OBART11G16150.1"/>
    <property type="gene ID" value="OBART11G16150"/>
</dbReference>
<keyword evidence="2" id="KW-1185">Reference proteome</keyword>
<dbReference type="EnsemblPlants" id="OBART11G16150.1">
    <property type="protein sequence ID" value="OBART11G16150.1"/>
    <property type="gene ID" value="OBART11G16150"/>
</dbReference>
<reference evidence="1" key="2">
    <citation type="submission" date="2015-03" db="UniProtKB">
        <authorList>
            <consortium name="EnsemblPlants"/>
        </authorList>
    </citation>
    <scope>IDENTIFICATION</scope>
</reference>
<evidence type="ECO:0000313" key="1">
    <source>
        <dbReference type="EnsemblPlants" id="OBART11G16150.1"/>
    </source>
</evidence>
<protein>
    <submittedName>
        <fullName evidence="1">Uncharacterized protein</fullName>
    </submittedName>
</protein>
<dbReference type="AlphaFoldDB" id="A0A0D3HMR0"/>
<proteinExistence type="predicted"/>
<dbReference type="PaxDb" id="65489-OBART11G16150.1"/>
<accession>A0A0D3HMR0</accession>